<dbReference type="Proteomes" id="UP000018208">
    <property type="component" value="Unassembled WGS sequence"/>
</dbReference>
<reference evidence="3" key="2">
    <citation type="submission" date="2020-12" db="EMBL/GenBank/DDBJ databases">
        <title>New Spironucleus salmonicida genome in near-complete chromosomes.</title>
        <authorList>
            <person name="Xu F."/>
            <person name="Kurt Z."/>
            <person name="Jimenez-Gonzalez A."/>
            <person name="Astvaldsson A."/>
            <person name="Andersson J.O."/>
            <person name="Svard S.G."/>
        </authorList>
    </citation>
    <scope>NUCLEOTIDE SEQUENCE</scope>
    <source>
        <strain evidence="3">ATCC 50377</strain>
    </source>
</reference>
<accession>V6LFX4</accession>
<evidence type="ECO:0008006" key="5">
    <source>
        <dbReference type="Google" id="ProtNLM"/>
    </source>
</evidence>
<organism evidence="2">
    <name type="scientific">Spironucleus salmonicida</name>
    <dbReference type="NCBI Taxonomy" id="348837"/>
    <lineage>
        <taxon>Eukaryota</taxon>
        <taxon>Metamonada</taxon>
        <taxon>Diplomonadida</taxon>
        <taxon>Hexamitidae</taxon>
        <taxon>Hexamitinae</taxon>
        <taxon>Spironucleus</taxon>
    </lineage>
</organism>
<gene>
    <name evidence="2" type="ORF">SS50377_17925</name>
    <name evidence="3" type="ORF">SS50377_28052</name>
</gene>
<dbReference type="EMBL" id="AUWU02000008">
    <property type="protein sequence ID" value="KAH0570077.1"/>
    <property type="molecule type" value="Genomic_DNA"/>
</dbReference>
<evidence type="ECO:0000313" key="3">
    <source>
        <dbReference type="EMBL" id="KAH0570077.1"/>
    </source>
</evidence>
<name>V6LFX4_9EUKA</name>
<evidence type="ECO:0000313" key="2">
    <source>
        <dbReference type="EMBL" id="EST42606.1"/>
    </source>
</evidence>
<sequence length="3476" mass="405899">MRLGLFSLSLHISQVTYATETFSIEIADVLIKYHHIKHIQIFNSNTFKQFIQSTSDDSMEFQIQNTPLQVKIVGLQFHQFSRQKQTTKDDLLHEMKTVIEKIPVPAFIFKFIPAFNLDIESFRFVICNQYMRLSLVAQFKKFSSVVGVGTTAHKEDPFSYQLESILKNFQISFFENPKFDSSNQQKSFLTNQGDQILKIPIIKSQQVRLSLKKEIGGLFTDENVRTLYIDETSPNSQILVRFGDKTRLNLGPWYISELLKFVDFLNPFNFNNKTKELVLRTRRFSTSFNVACIFQNDTPLVIPYFNGLYKYDCLRDDPLVSWKQYQNTYTEVFKHVKEKQENDKKNRKNKFKAQVEIEIDKEEKAAIDIFFEKFTPFIKKQSDDLRKSKYKEYELYTDDDVLQHNEITAPSPENYLVSNHCLLVKISKMSQLLYRQQFKYYQPFKEPKSGLQLTFKMPKIEIKTSFAKQVFLAAEDFIFLLNNTTTYFKLPLSFFELGLYGRNLLFDLNKPSLDSILHLADHFTQEDPIYNFYELYNVKLQKLQIKRNYYAKKTKRYVSGRFVNSQISINLANQNIVESLQHVNQIVPSQQFTVGDQLFASWILQGDKAFRYLQLFTSQQLSFASNYFLSKNRDLLFQSIEFEKEQVPQLDIFSKLEYYNLDYFNSIYSYFQTNLQQQIESIDYNHISHHQASLPMTDYALVKEMDYPDQQRFLAYSSHFQMELKMKRFNFVDLDSDIVDLLIDQLTINNLSKEQCNLQSPYQYQTSFVVCSKNLSFYLQGAKDSLFSQMYLTKHNDLKIGQVQLFTMSINNQTAMVQHQTSLLEFTIDINQAVLIINIDVIIAIVRIIFNIILECQYCVNVVDQFRLDTENNLISYLQNIAKKYKKGIEKDRNQSFISIDYPMSIQQSVNEEESKAVDKILVFKLNATNVIGLLQTKNIQELPRRGPFALFNPDYNLILHAEEITYIVNKVDLQTVQEAHISPIRLFNSFQDCVNIKHFFIQDIVRKYNNTQVFDNDNEQKSLYQVYFNNKKVDSNVKLESHPIAQIPWLLLSITLNQSVFQGMDQSVLLQLKCLVSQIIVNIDLDQLSKLQDGIFYSLASYKGIFEKSYSSFDFKEILENIRKLYESSFIFDTIPTQQFSFRSGNQKQFLFDIGEVIVKINNARTSNQLNNNNVSLNLSTVEPISSFIVTNFDKQQKLTFELTTGIQVCLNQQVSQLEKQLLLIKSKILLKIDKNGDNYFNNFQQKLFAMKNPYFTQNYTEIQEVEPDFTINDIIDSQYAQYFCYYNPENYQGYSKQDGQNIQIQNPNVVIQRTHLYQLYQKYDLDILQVIDPKPQMLLAEQHLNIQFTIRDKIYVQMLPESVQQLILLQQYQLYQSNDNLEDILDIYSQGYSIDFLRQFMQLEQDLRNILVLVRQESQQQKRQNIDLNIQESDLVSLEIQDSSTIVSAEDLQQQLEQYDMFQCIKFQRIRYGKNYWTSVFPTISERQIQSVTSFEFKVPQINIQMVGIGQDIIFNSDQLLVSLITKQKIIQPQFQLLYGISKLKYLCNHSIIEKQQQCSLIYSQVCITQKNINLYFSKETGNIYTQNYDIQIVQTPQLDKNLQQLKFIANISQIQGLLNPTTLYTVVQFIRQFQFQDKSQKQLKQTKLQLEQQQKVLKLYLLNYQSNASYLVNQEFLAQFSNQELKQFLSSVYESEIQQQITQFCYKIKTKQSIQFIYNILNNAADSFKTIPNELLQQFLRADIPSFESLKILTILSQNINFKKIGVKKQIKYLSINLLTGSGQATINFNGFHCIFSQSNPDDLETLLLPNENYISVQQLQLKGQLYLTEQLNINLETILLIKNTDLRFNNQIIYYILQDYTVIDQDQQNDLSQFSQNMDEQFIDIVQDQPKGIFQNNENFRSLIQNLVLEQQLPFGRKLMKWINGINIQFLLHILGSQIQFSIQTLLFSFELPKAILSISTNEAKLYPKVINQFQIQQFNFIIRDCETIISDLEVKNFNILQRSSVESLVLQGQIKEDLITLVQISVDQLTITITDADIGLSKLLYSFSLLVKDVNQSFDQFMPKQKQQIVQQDNIQQISELSSVILLLNFKQVLIKAKLSNFINIQFVADNIVTQVQSLGCIKGQQLQPAQGFTAIYQMILSINESEELFLPKIILYYAYYQQANHLNCSAIISSQKLNINIETIALLCFIQQNFIKYKLYIEKFTKGSKKPFIKQSNKHTVKSSKSLGYSVIVQTSPIILNVGMDSFVFNFISNEIQCKFTNCNSITGNAFGTNFQVKQVNTTFGPKYQLIVSQIYFIQSKHWVDKYFGIKNVYNDLKENCLLVETENQNIISDIYLLISTKFYCEGFLSKLHQQNTIDVNQLSCHIHPNLIFAVKQIYIHFKFLLQTLQNDENQQQKLIKLKHIQKQFIQDEIIKQNTSIGIKLNISNIFIILQTFKDVQLELNVPQLFYEQLTKQKFSEQFQQNLKDTNIQLNIDSVTSNLTQKLTSTDTLCFSFKYNFTSKQDSVESSNNAYKVIVDKIVLSAYESFGAHVYSVMFSLQFAFNQQVEIAQQLFIKYKDINLDSSIIDNLIDQSDIFVDFAEQFFIKNSLIVNFIKPQISLSVSQVKDFQTITLVLPSIQLHFNQYTQPFGRLQDYQTENCYKIYKTIIDEYNIGCLTFYQPYQQENCAKLFIGNFNQELPQEIFVYAQYLLKLIDFVQIYENRVQLLLTENKFIPKFNSDRFNQNIKLAQKEILNYFSNNVIIQLVAQLSFFKLTIHSSSNKQNYDENYSSLVIFFSQSQFAYISQNKNLQLFVQVRQFVLYTIQNNMLLPITLYQTYVNELPVTILPLGILFNGVIFSYSQVIEERQNIISVLLNIDNIEFQSAPLAFQSISIFYNIWSQNIIAMQNYIRQQVSSLQSVKKQVETNLKTKIQLEKVLSLQLKLDNIKLILNKSEYYNTKDIHMLKLNEKEVTDDQLRLLLQAFIKIKDKQQNIQPIMEFTSIKDQCCLVLEITKQNDFIDSITLLIPGFQNKLSDEMSNLIFRFDKTLIQMQNLVLSTKFQVSFTQLQLIHKDNSKLIMDLNLGKSYLNLIIQQQENSLVLQIGDFIGSFAITTVQSISKILSSIIFESKSYWNVGQQTIEQSSLFILPDYIHGLSNQSNTLEDIANQLKSSSVFKSPKRQQSKLFLSENINNTILKSKIIKQFQVKNNLSLQLCFNKIVISLSQYSLQDKLLIFLKFSDTTVHIKSVVYPQDSYDCQIIDFSLPQIQRYNFINNRIDLQFSLKTKQILLQLIDVFDRLNSLENIEQLQQQKKIKVSTVVQLNDSYWSVHSTNALKLNNLQKTVSYATFAQIFSNPGKFIVGDNILRISEMISQMIKDIKCFILTIQKQVLDKEVIVKEDVDTFFNNCLILEQNGEYYFLKDTKFKNLDSLFPTLDILGKCTGIVELITKNISGIQKLIETKIDNVNTFCVEISQAVDKFADMLLK</sequence>
<feature type="signal peptide" evidence="1">
    <location>
        <begin position="1"/>
        <end position="18"/>
    </location>
</feature>
<evidence type="ECO:0000313" key="4">
    <source>
        <dbReference type="Proteomes" id="UP000018208"/>
    </source>
</evidence>
<evidence type="ECO:0000256" key="1">
    <source>
        <dbReference type="SAM" id="SignalP"/>
    </source>
</evidence>
<feature type="chain" id="PRO_5004749134" description="Transmembrane protein" evidence="1">
    <location>
        <begin position="19"/>
        <end position="3476"/>
    </location>
</feature>
<keyword evidence="1" id="KW-0732">Signal</keyword>
<dbReference type="VEuPathDB" id="GiardiaDB:SS50377_28052"/>
<reference evidence="2 3" key="1">
    <citation type="journal article" date="2014" name="PLoS Genet.">
        <title>The Genome of Spironucleus salmonicida Highlights a Fish Pathogen Adapted to Fluctuating Environments.</title>
        <authorList>
            <person name="Xu F."/>
            <person name="Jerlstrom-Hultqvist J."/>
            <person name="Einarsson E."/>
            <person name="Astvaldsson A."/>
            <person name="Svard S.G."/>
            <person name="Andersson J.O."/>
        </authorList>
    </citation>
    <scope>NUCLEOTIDE SEQUENCE</scope>
    <source>
        <strain evidence="3">ATCC 50377</strain>
    </source>
</reference>
<dbReference type="EMBL" id="KI546159">
    <property type="protein sequence ID" value="EST42606.1"/>
    <property type="molecule type" value="Genomic_DNA"/>
</dbReference>
<protein>
    <recommendedName>
        <fullName evidence="5">Transmembrane protein</fullName>
    </recommendedName>
</protein>
<proteinExistence type="predicted"/>
<keyword evidence="4" id="KW-1185">Reference proteome</keyword>